<organism evidence="1 2">
    <name type="scientific">Kribbella albertanoniae</name>
    <dbReference type="NCBI Taxonomy" id="1266829"/>
    <lineage>
        <taxon>Bacteria</taxon>
        <taxon>Bacillati</taxon>
        <taxon>Actinomycetota</taxon>
        <taxon>Actinomycetes</taxon>
        <taxon>Propionibacteriales</taxon>
        <taxon>Kribbellaceae</taxon>
        <taxon>Kribbella</taxon>
    </lineage>
</organism>
<dbReference type="PANTHER" id="PTHR10443:SF12">
    <property type="entry name" value="DIPEPTIDASE"/>
    <property type="match status" value="1"/>
</dbReference>
<proteinExistence type="predicted"/>
<dbReference type="AlphaFoldDB" id="A0A4R4PJG5"/>
<dbReference type="GO" id="GO:0070573">
    <property type="term" value="F:metallodipeptidase activity"/>
    <property type="evidence" value="ECO:0007669"/>
    <property type="project" value="InterPro"/>
</dbReference>
<sequence length="376" mass="40695">MGDRVRAARRRHADRDVRLPRVRRRRTALRLPQGRAPVDVIHRDAIVADAHNDLLMLVARRPKAVWSSYFRERWIPQLRAGGVDVQVLPVFIDDEFRPEGALRETLRMIEAAHRIAEGNADEVALCTAPGDIAAANSAGKIALVLALEGCPQIDNDLELFQTLQRLGVRMVSFTHFGRSALGDGSGEDATGGRLTHAGVEAVGLLEELGVLIDVSHVGRRGVEHILELARKPIVASHSSAFALREHHRNLTDEQLRAIAATGGVICVNFFAGFLTTAEKPTIEHLADHLEYVVDVAGADHAGFGSDFVAEVIDEKIPACDKPLIIQGLDASVYVPGLEGPAGMPLITDALQRRGMPEATLRKVLGANLTGLLSTVA</sequence>
<dbReference type="GO" id="GO:0006508">
    <property type="term" value="P:proteolysis"/>
    <property type="evidence" value="ECO:0007669"/>
    <property type="project" value="InterPro"/>
</dbReference>
<reference evidence="1 2" key="1">
    <citation type="submission" date="2019-03" db="EMBL/GenBank/DDBJ databases">
        <title>Draft genome sequences of novel Actinobacteria.</title>
        <authorList>
            <person name="Sahin N."/>
            <person name="Ay H."/>
            <person name="Saygin H."/>
        </authorList>
    </citation>
    <scope>NUCLEOTIDE SEQUENCE [LARGE SCALE GENOMIC DNA]</scope>
    <source>
        <strain evidence="1 2">JCM 30547</strain>
    </source>
</reference>
<dbReference type="EMBL" id="SMKA01000197">
    <property type="protein sequence ID" value="TDC22200.1"/>
    <property type="molecule type" value="Genomic_DNA"/>
</dbReference>
<dbReference type="InterPro" id="IPR032466">
    <property type="entry name" value="Metal_Hydrolase"/>
</dbReference>
<accession>A0A4R4PJG5</accession>
<dbReference type="PROSITE" id="PS51365">
    <property type="entry name" value="RENAL_DIPEPTIDASE_2"/>
    <property type="match status" value="1"/>
</dbReference>
<evidence type="ECO:0000313" key="1">
    <source>
        <dbReference type="EMBL" id="TDC22200.1"/>
    </source>
</evidence>
<keyword evidence="2" id="KW-1185">Reference proteome</keyword>
<dbReference type="Proteomes" id="UP000295075">
    <property type="component" value="Unassembled WGS sequence"/>
</dbReference>
<comment type="caution">
    <text evidence="1">The sequence shown here is derived from an EMBL/GenBank/DDBJ whole genome shotgun (WGS) entry which is preliminary data.</text>
</comment>
<name>A0A4R4PJG5_9ACTN</name>
<evidence type="ECO:0000313" key="2">
    <source>
        <dbReference type="Proteomes" id="UP000295075"/>
    </source>
</evidence>
<gene>
    <name evidence="1" type="ORF">E1261_31555</name>
</gene>
<dbReference type="SUPFAM" id="SSF51556">
    <property type="entry name" value="Metallo-dependent hydrolases"/>
    <property type="match status" value="1"/>
</dbReference>
<dbReference type="Pfam" id="PF01244">
    <property type="entry name" value="Peptidase_M19"/>
    <property type="match status" value="1"/>
</dbReference>
<dbReference type="InterPro" id="IPR008257">
    <property type="entry name" value="Pept_M19"/>
</dbReference>
<protein>
    <submittedName>
        <fullName evidence="1">Membrane dipeptidase</fullName>
    </submittedName>
</protein>
<dbReference type="OrthoDB" id="9804920at2"/>
<dbReference type="PANTHER" id="PTHR10443">
    <property type="entry name" value="MICROSOMAL DIPEPTIDASE"/>
    <property type="match status" value="1"/>
</dbReference>
<dbReference type="CDD" id="cd01301">
    <property type="entry name" value="rDP_like"/>
    <property type="match status" value="1"/>
</dbReference>
<dbReference type="Gene3D" id="3.20.20.140">
    <property type="entry name" value="Metal-dependent hydrolases"/>
    <property type="match status" value="1"/>
</dbReference>